<keyword evidence="7" id="KW-1185">Reference proteome</keyword>
<dbReference type="Gene3D" id="3.40.605.10">
    <property type="entry name" value="Aldehyde Dehydrogenase, Chain A, domain 1"/>
    <property type="match status" value="1"/>
</dbReference>
<dbReference type="FunFam" id="3.40.605.10:FF:000007">
    <property type="entry name" value="NAD/NADP-dependent betaine aldehyde dehydrogenase"/>
    <property type="match status" value="1"/>
</dbReference>
<dbReference type="CDD" id="cd07139">
    <property type="entry name" value="ALDH_AldA-Rv0768"/>
    <property type="match status" value="1"/>
</dbReference>
<comment type="similarity">
    <text evidence="1 4">Belongs to the aldehyde dehydrogenase family.</text>
</comment>
<evidence type="ECO:0000256" key="1">
    <source>
        <dbReference type="ARBA" id="ARBA00009986"/>
    </source>
</evidence>
<dbReference type="EMBL" id="VMNW02000076">
    <property type="protein sequence ID" value="KAA9153441.1"/>
    <property type="molecule type" value="Genomic_DNA"/>
</dbReference>
<dbReference type="OrthoDB" id="6882680at2"/>
<evidence type="ECO:0000256" key="4">
    <source>
        <dbReference type="RuleBase" id="RU003345"/>
    </source>
</evidence>
<dbReference type="InterPro" id="IPR016161">
    <property type="entry name" value="Ald_DH/histidinol_DH"/>
</dbReference>
<evidence type="ECO:0000259" key="5">
    <source>
        <dbReference type="Pfam" id="PF00171"/>
    </source>
</evidence>
<name>A0A5N0UQD2_9PSEU</name>
<dbReference type="Gene3D" id="3.40.309.10">
    <property type="entry name" value="Aldehyde Dehydrogenase, Chain A, domain 2"/>
    <property type="match status" value="1"/>
</dbReference>
<dbReference type="FunFam" id="3.40.309.10:FF:000012">
    <property type="entry name" value="Betaine aldehyde dehydrogenase"/>
    <property type="match status" value="1"/>
</dbReference>
<organism evidence="6 7">
    <name type="scientific">Amycolatopsis acidicola</name>
    <dbReference type="NCBI Taxonomy" id="2596893"/>
    <lineage>
        <taxon>Bacteria</taxon>
        <taxon>Bacillati</taxon>
        <taxon>Actinomycetota</taxon>
        <taxon>Actinomycetes</taxon>
        <taxon>Pseudonocardiales</taxon>
        <taxon>Pseudonocardiaceae</taxon>
        <taxon>Amycolatopsis</taxon>
    </lineage>
</organism>
<feature type="active site" evidence="3">
    <location>
        <position position="254"/>
    </location>
</feature>
<evidence type="ECO:0000256" key="3">
    <source>
        <dbReference type="PROSITE-ProRule" id="PRU10007"/>
    </source>
</evidence>
<dbReference type="SUPFAM" id="SSF53720">
    <property type="entry name" value="ALDH-like"/>
    <property type="match status" value="1"/>
</dbReference>
<sequence>MAIAPGERTEHIIGGRPVESHGQDRFEVVNPATEEVIGSVPAGDAADVDAAVETARRAFHESGWPSTPVKERAAILRAIADGFERHADEMKNTIIEENGSVVPIAEWGNVKVPAALYRYYADLLENTELEEQRVWNGARTVVRQEPVGVCGLVTAWNVPQGIYVEKVGPAIATGCTAVLKPAPETPYDAYLFMDILKEAGVPDGVVNVVFGGADTGAALVGHRDIDKVSFTGSPGAGRAIARACAENLTPNTLELGGKSAAILLDDFDLETFLPWIGGYCIAHSGQICSLMTRLVVPRSRYRETLDAVADTMRAMKVGDPADPATEIGPVVAGRQRDRVEGYIRSGVDEGARLVTGGGRPKGMDRGFFVEPTLFADVSGDMTIARDEIFGPVLVAIPYDDEEDAVRIANDSRYGLGGAVFGADVEHATAVAGRVETGTIGVNYYQQHFNAPFGGVKDSGYGRELGPEGYAAYLKSRSIYLAS</sequence>
<dbReference type="InterPro" id="IPR015590">
    <property type="entry name" value="Aldehyde_DH_dom"/>
</dbReference>
<protein>
    <submittedName>
        <fullName evidence="6">Aldehyde dehydrogenase</fullName>
    </submittedName>
</protein>
<evidence type="ECO:0000313" key="7">
    <source>
        <dbReference type="Proteomes" id="UP000319769"/>
    </source>
</evidence>
<dbReference type="GO" id="GO:0016620">
    <property type="term" value="F:oxidoreductase activity, acting on the aldehyde or oxo group of donors, NAD or NADP as acceptor"/>
    <property type="evidence" value="ECO:0007669"/>
    <property type="project" value="InterPro"/>
</dbReference>
<dbReference type="InterPro" id="IPR016163">
    <property type="entry name" value="Ald_DH_C"/>
</dbReference>
<proteinExistence type="inferred from homology"/>
<dbReference type="Proteomes" id="UP000319769">
    <property type="component" value="Unassembled WGS sequence"/>
</dbReference>
<dbReference type="AlphaFoldDB" id="A0A5N0UQD2"/>
<reference evidence="6" key="1">
    <citation type="submission" date="2019-09" db="EMBL/GenBank/DDBJ databases">
        <authorList>
            <person name="Teo W.F.A."/>
            <person name="Duangmal K."/>
        </authorList>
    </citation>
    <scope>NUCLEOTIDE SEQUENCE [LARGE SCALE GENOMIC DNA]</scope>
    <source>
        <strain evidence="6">K81G1</strain>
    </source>
</reference>
<dbReference type="InterPro" id="IPR029510">
    <property type="entry name" value="Ald_DH_CS_GLU"/>
</dbReference>
<evidence type="ECO:0000256" key="2">
    <source>
        <dbReference type="ARBA" id="ARBA00023002"/>
    </source>
</evidence>
<dbReference type="RefSeq" id="WP_144756461.1">
    <property type="nucleotide sequence ID" value="NZ_VMNW02000076.1"/>
</dbReference>
<gene>
    <name evidence="6" type="ORF">FPZ12_034425</name>
</gene>
<dbReference type="InterPro" id="IPR016162">
    <property type="entry name" value="Ald_DH_N"/>
</dbReference>
<dbReference type="PANTHER" id="PTHR42804">
    <property type="entry name" value="ALDEHYDE DEHYDROGENASE"/>
    <property type="match status" value="1"/>
</dbReference>
<dbReference type="Pfam" id="PF00171">
    <property type="entry name" value="Aldedh"/>
    <property type="match status" value="1"/>
</dbReference>
<dbReference type="PANTHER" id="PTHR42804:SF1">
    <property type="entry name" value="ALDEHYDE DEHYDROGENASE-RELATED"/>
    <property type="match status" value="1"/>
</dbReference>
<evidence type="ECO:0000313" key="6">
    <source>
        <dbReference type="EMBL" id="KAA9153441.1"/>
    </source>
</evidence>
<dbReference type="PROSITE" id="PS00687">
    <property type="entry name" value="ALDEHYDE_DEHYDR_GLU"/>
    <property type="match status" value="1"/>
</dbReference>
<accession>A0A5N0UQD2</accession>
<keyword evidence="2 4" id="KW-0560">Oxidoreductase</keyword>
<feature type="domain" description="Aldehyde dehydrogenase" evidence="5">
    <location>
        <begin position="20"/>
        <end position="477"/>
    </location>
</feature>
<comment type="caution">
    <text evidence="6">The sequence shown here is derived from an EMBL/GenBank/DDBJ whole genome shotgun (WGS) entry which is preliminary data.</text>
</comment>